<feature type="region of interest" description="Disordered" evidence="1">
    <location>
        <begin position="1"/>
        <end position="22"/>
    </location>
</feature>
<dbReference type="Proteomes" id="UP000277212">
    <property type="component" value="Unassembled WGS sequence"/>
</dbReference>
<proteinExistence type="predicted"/>
<gene>
    <name evidence="2" type="ORF">CDV36_015970</name>
</gene>
<sequence>MDASASPHRGIRPLSMSPPSTYPTYARTIPPAVKKWDPHPFASSHDAYAAPSAIIRALRCHTLLRCLIGRENGQWWTSHLKTC</sequence>
<organism evidence="2 3">
    <name type="scientific">Fusarium kuroshium</name>
    <dbReference type="NCBI Taxonomy" id="2010991"/>
    <lineage>
        <taxon>Eukaryota</taxon>
        <taxon>Fungi</taxon>
        <taxon>Dikarya</taxon>
        <taxon>Ascomycota</taxon>
        <taxon>Pezizomycotina</taxon>
        <taxon>Sordariomycetes</taxon>
        <taxon>Hypocreomycetidae</taxon>
        <taxon>Hypocreales</taxon>
        <taxon>Nectriaceae</taxon>
        <taxon>Fusarium</taxon>
        <taxon>Fusarium solani species complex</taxon>
    </lineage>
</organism>
<name>A0A3M2R3J4_9HYPO</name>
<evidence type="ECO:0000313" key="3">
    <source>
        <dbReference type="Proteomes" id="UP000277212"/>
    </source>
</evidence>
<protein>
    <submittedName>
        <fullName evidence="2">Uncharacterized protein</fullName>
    </submittedName>
</protein>
<keyword evidence="3" id="KW-1185">Reference proteome</keyword>
<dbReference type="AlphaFoldDB" id="A0A3M2R3J4"/>
<accession>A0A3M2R3J4</accession>
<evidence type="ECO:0000256" key="1">
    <source>
        <dbReference type="SAM" id="MobiDB-lite"/>
    </source>
</evidence>
<evidence type="ECO:0000313" key="2">
    <source>
        <dbReference type="EMBL" id="RMI99768.1"/>
    </source>
</evidence>
<reference evidence="2 3" key="1">
    <citation type="submission" date="2017-06" db="EMBL/GenBank/DDBJ databases">
        <title>Comparative genomic analysis of Ambrosia Fusariam Clade fungi.</title>
        <authorList>
            <person name="Stajich J.E."/>
            <person name="Carrillo J."/>
            <person name="Kijimoto T."/>
            <person name="Eskalen A."/>
            <person name="O'Donnell K."/>
            <person name="Kasson M."/>
        </authorList>
    </citation>
    <scope>NUCLEOTIDE SEQUENCE [LARGE SCALE GENOMIC DNA]</scope>
    <source>
        <strain evidence="2">UCR3666</strain>
    </source>
</reference>
<dbReference type="EMBL" id="NKUJ01000720">
    <property type="protein sequence ID" value="RMI99768.1"/>
    <property type="molecule type" value="Genomic_DNA"/>
</dbReference>
<comment type="caution">
    <text evidence="2">The sequence shown here is derived from an EMBL/GenBank/DDBJ whole genome shotgun (WGS) entry which is preliminary data.</text>
</comment>